<reference evidence="2" key="1">
    <citation type="journal article" date="2019" name="Int. J. Syst. Evol. Microbiol.">
        <title>The Global Catalogue of Microorganisms (GCM) 10K type strain sequencing project: providing services to taxonomists for standard genome sequencing and annotation.</title>
        <authorList>
            <consortium name="The Broad Institute Genomics Platform"/>
            <consortium name="The Broad Institute Genome Sequencing Center for Infectious Disease"/>
            <person name="Wu L."/>
            <person name="Ma J."/>
        </authorList>
    </citation>
    <scope>NUCLEOTIDE SEQUENCE [LARGE SCALE GENOMIC DNA]</scope>
    <source>
        <strain evidence="2">CGMCC 1.18578</strain>
    </source>
</reference>
<proteinExistence type="predicted"/>
<evidence type="ECO:0000313" key="1">
    <source>
        <dbReference type="EMBL" id="MFC5530651.1"/>
    </source>
</evidence>
<accession>A0ABW0R1R6</accession>
<keyword evidence="2" id="KW-1185">Reference proteome</keyword>
<dbReference type="RefSeq" id="WP_378112597.1">
    <property type="nucleotide sequence ID" value="NZ_JBHSNC010000044.1"/>
</dbReference>
<name>A0ABW0R1R6_9BACL</name>
<dbReference type="Proteomes" id="UP001596108">
    <property type="component" value="Unassembled WGS sequence"/>
</dbReference>
<comment type="caution">
    <text evidence="1">The sequence shown here is derived from an EMBL/GenBank/DDBJ whole genome shotgun (WGS) entry which is preliminary data.</text>
</comment>
<dbReference type="EMBL" id="JBHSNC010000044">
    <property type="protein sequence ID" value="MFC5530651.1"/>
    <property type="molecule type" value="Genomic_DNA"/>
</dbReference>
<organism evidence="1 2">
    <name type="scientific">Cohnella yongneupensis</name>
    <dbReference type="NCBI Taxonomy" id="425006"/>
    <lineage>
        <taxon>Bacteria</taxon>
        <taxon>Bacillati</taxon>
        <taxon>Bacillota</taxon>
        <taxon>Bacilli</taxon>
        <taxon>Bacillales</taxon>
        <taxon>Paenibacillaceae</taxon>
        <taxon>Cohnella</taxon>
    </lineage>
</organism>
<sequence length="51" mass="6029">MGKTIRLKIRDNNIEIVEGNKYRFEFLNGDQPLVGTILENEDFEYDGKTFF</sequence>
<protein>
    <submittedName>
        <fullName evidence="1">Uncharacterized protein</fullName>
    </submittedName>
</protein>
<gene>
    <name evidence="1" type="ORF">ACFPQ4_14535</name>
</gene>
<evidence type="ECO:0000313" key="2">
    <source>
        <dbReference type="Proteomes" id="UP001596108"/>
    </source>
</evidence>